<dbReference type="Gene3D" id="1.10.287.1060">
    <property type="entry name" value="ESAT-6-like"/>
    <property type="match status" value="1"/>
</dbReference>
<dbReference type="STRING" id="380248.SAMN05216251_10237"/>
<proteinExistence type="predicted"/>
<gene>
    <name evidence="1" type="ORF">SAMN05216251_10237</name>
</gene>
<reference evidence="1 2" key="1">
    <citation type="submission" date="2016-10" db="EMBL/GenBank/DDBJ databases">
        <authorList>
            <person name="de Groot N.N."/>
        </authorList>
    </citation>
    <scope>NUCLEOTIDE SEQUENCE [LARGE SCALE GENOMIC DNA]</scope>
    <source>
        <strain evidence="1 2">CGMCC 4.3510</strain>
    </source>
</reference>
<dbReference type="RefSeq" id="WP_093711786.1">
    <property type="nucleotide sequence ID" value="NZ_FONG01000002.1"/>
</dbReference>
<dbReference type="SUPFAM" id="SSF140453">
    <property type="entry name" value="EsxAB dimer-like"/>
    <property type="match status" value="1"/>
</dbReference>
<dbReference type="InterPro" id="IPR036689">
    <property type="entry name" value="ESAT-6-like_sf"/>
</dbReference>
<accession>A0A1I1YHM4</accession>
<organism evidence="1 2">
    <name type="scientific">Actinacidiphila alni</name>
    <dbReference type="NCBI Taxonomy" id="380248"/>
    <lineage>
        <taxon>Bacteria</taxon>
        <taxon>Bacillati</taxon>
        <taxon>Actinomycetota</taxon>
        <taxon>Actinomycetes</taxon>
        <taxon>Kitasatosporales</taxon>
        <taxon>Streptomycetaceae</taxon>
        <taxon>Actinacidiphila</taxon>
    </lineage>
</organism>
<dbReference type="OrthoDB" id="3268062at2"/>
<dbReference type="AlphaFoldDB" id="A0A1I1YHM4"/>
<dbReference type="InterPro" id="IPR010310">
    <property type="entry name" value="T7SS_ESAT-6-like"/>
</dbReference>
<name>A0A1I1YHM4_9ACTN</name>
<keyword evidence="2" id="KW-1185">Reference proteome</keyword>
<evidence type="ECO:0000313" key="2">
    <source>
        <dbReference type="Proteomes" id="UP000199323"/>
    </source>
</evidence>
<evidence type="ECO:0000313" key="1">
    <source>
        <dbReference type="EMBL" id="SFE19075.1"/>
    </source>
</evidence>
<sequence>MTNLNITYQEMSDSASKMRNNKADIDQKLTECKNIVDTLTGSGFVTDQASGRFDEVHTEFVTSANQAMETLDQLSSWLDKAVDAMQDMDTQLAGSLNQK</sequence>
<dbReference type="Pfam" id="PF06013">
    <property type="entry name" value="WXG100"/>
    <property type="match status" value="1"/>
</dbReference>
<dbReference type="EMBL" id="FONG01000002">
    <property type="protein sequence ID" value="SFE19075.1"/>
    <property type="molecule type" value="Genomic_DNA"/>
</dbReference>
<protein>
    <submittedName>
        <fullName evidence="1">WXG100 family type VII secretion target</fullName>
    </submittedName>
</protein>
<dbReference type="Proteomes" id="UP000199323">
    <property type="component" value="Unassembled WGS sequence"/>
</dbReference>